<sequence length="75" mass="8427">MDFDTSAGRSNDYVFHTFGAMERKEIVQIEATMNDLVVTTHSPPSLNDLTRKLWAEDLCISLNSLKPKNSLLQGD</sequence>
<reference evidence="1" key="1">
    <citation type="journal article" date="2012" name="Nature">
        <title>The oyster genome reveals stress adaptation and complexity of shell formation.</title>
        <authorList>
            <person name="Zhang G."/>
            <person name="Fang X."/>
            <person name="Guo X."/>
            <person name="Li L."/>
            <person name="Luo R."/>
            <person name="Xu F."/>
            <person name="Yang P."/>
            <person name="Zhang L."/>
            <person name="Wang X."/>
            <person name="Qi H."/>
            <person name="Xiong Z."/>
            <person name="Que H."/>
            <person name="Xie Y."/>
            <person name="Holland P.W."/>
            <person name="Paps J."/>
            <person name="Zhu Y."/>
            <person name="Wu F."/>
            <person name="Chen Y."/>
            <person name="Wang J."/>
            <person name="Peng C."/>
            <person name="Meng J."/>
            <person name="Yang L."/>
            <person name="Liu J."/>
            <person name="Wen B."/>
            <person name="Zhang N."/>
            <person name="Huang Z."/>
            <person name="Zhu Q."/>
            <person name="Feng Y."/>
            <person name="Mount A."/>
            <person name="Hedgecock D."/>
            <person name="Xu Z."/>
            <person name="Liu Y."/>
            <person name="Domazet-Loso T."/>
            <person name="Du Y."/>
            <person name="Sun X."/>
            <person name="Zhang S."/>
            <person name="Liu B."/>
            <person name="Cheng P."/>
            <person name="Jiang X."/>
            <person name="Li J."/>
            <person name="Fan D."/>
            <person name="Wang W."/>
            <person name="Fu W."/>
            <person name="Wang T."/>
            <person name="Wang B."/>
            <person name="Zhang J."/>
            <person name="Peng Z."/>
            <person name="Li Y."/>
            <person name="Li N."/>
            <person name="Wang J."/>
            <person name="Chen M."/>
            <person name="He Y."/>
            <person name="Tan F."/>
            <person name="Song X."/>
            <person name="Zheng Q."/>
            <person name="Huang R."/>
            <person name="Yang H."/>
            <person name="Du X."/>
            <person name="Chen L."/>
            <person name="Yang M."/>
            <person name="Gaffney P.M."/>
            <person name="Wang S."/>
            <person name="Luo L."/>
            <person name="She Z."/>
            <person name="Ming Y."/>
            <person name="Huang W."/>
            <person name="Zhang S."/>
            <person name="Huang B."/>
            <person name="Zhang Y."/>
            <person name="Qu T."/>
            <person name="Ni P."/>
            <person name="Miao G."/>
            <person name="Wang J."/>
            <person name="Wang Q."/>
            <person name="Steinberg C.E."/>
            <person name="Wang H."/>
            <person name="Li N."/>
            <person name="Qian L."/>
            <person name="Zhang G."/>
            <person name="Li Y."/>
            <person name="Yang H."/>
            <person name="Liu X."/>
            <person name="Wang J."/>
            <person name="Yin Y."/>
            <person name="Wang J."/>
        </authorList>
    </citation>
    <scope>NUCLEOTIDE SEQUENCE [LARGE SCALE GENOMIC DNA]</scope>
    <source>
        <strain evidence="1">05x7-T-G4-1.051#20</strain>
    </source>
</reference>
<accession>K1QC36</accession>
<gene>
    <name evidence="1" type="ORF">CGI_10009975</name>
</gene>
<proteinExistence type="predicted"/>
<dbReference type="HOGENOM" id="CLU_2673524_0_0_1"/>
<name>K1QC36_MAGGI</name>
<organism evidence="1">
    <name type="scientific">Magallana gigas</name>
    <name type="common">Pacific oyster</name>
    <name type="synonym">Crassostrea gigas</name>
    <dbReference type="NCBI Taxonomy" id="29159"/>
    <lineage>
        <taxon>Eukaryota</taxon>
        <taxon>Metazoa</taxon>
        <taxon>Spiralia</taxon>
        <taxon>Lophotrochozoa</taxon>
        <taxon>Mollusca</taxon>
        <taxon>Bivalvia</taxon>
        <taxon>Autobranchia</taxon>
        <taxon>Pteriomorphia</taxon>
        <taxon>Ostreida</taxon>
        <taxon>Ostreoidea</taxon>
        <taxon>Ostreidae</taxon>
        <taxon>Magallana</taxon>
    </lineage>
</organism>
<dbReference type="EMBL" id="JH816358">
    <property type="protein sequence ID" value="EKC19031.1"/>
    <property type="molecule type" value="Genomic_DNA"/>
</dbReference>
<protein>
    <submittedName>
        <fullName evidence="1">Uncharacterized protein</fullName>
    </submittedName>
</protein>
<dbReference type="AlphaFoldDB" id="K1QC36"/>
<dbReference type="InParanoid" id="K1QC36"/>
<evidence type="ECO:0000313" key="1">
    <source>
        <dbReference type="EMBL" id="EKC19031.1"/>
    </source>
</evidence>